<feature type="chain" id="PRO_5046267484" description="Lipoprotein" evidence="1">
    <location>
        <begin position="22"/>
        <end position="233"/>
    </location>
</feature>
<accession>A0ABS4DLM7</accession>
<comment type="caution">
    <text evidence="2">The sequence shown here is derived from an EMBL/GenBank/DDBJ whole genome shotgun (WGS) entry which is preliminary data.</text>
</comment>
<dbReference type="Proteomes" id="UP000823790">
    <property type="component" value="Unassembled WGS sequence"/>
</dbReference>
<evidence type="ECO:0008006" key="4">
    <source>
        <dbReference type="Google" id="ProtNLM"/>
    </source>
</evidence>
<proteinExistence type="predicted"/>
<evidence type="ECO:0000313" key="3">
    <source>
        <dbReference type="Proteomes" id="UP000823790"/>
    </source>
</evidence>
<feature type="signal peptide" evidence="1">
    <location>
        <begin position="1"/>
        <end position="21"/>
    </location>
</feature>
<sequence>MDRARVVLLTLLAAWPVGGFATDTDAALMKACPGLAAWAEQHPHGDAAAAKADGGRHALAPTLREALAVRAAADARVRDAAMAQGTPSQDAMQAVLAVDRDNLAWLKGVVARQGFPTLAQVGAQGMADAWLLAQHADRDSAFQLQLLRTLQARGADAGVRKQDLAMLTDRVLLAQGKPQRYGTQFKPDASGALAMQPVEDEAGLDARRASAGLMPLAIYRCVLGASYALPVAQ</sequence>
<dbReference type="InterPro" id="IPR046732">
    <property type="entry name" value="DUF6624"/>
</dbReference>
<keyword evidence="1" id="KW-0732">Signal</keyword>
<protein>
    <recommendedName>
        <fullName evidence="4">Lipoprotein</fullName>
    </recommendedName>
</protein>
<reference evidence="2 3" key="1">
    <citation type="submission" date="2021-04" db="EMBL/GenBank/DDBJ databases">
        <authorList>
            <person name="Huq M.A."/>
        </authorList>
    </citation>
    <scope>NUCLEOTIDE SEQUENCE [LARGE SCALE GENOMIC DNA]</scope>
    <source>
        <strain evidence="2 3">MAH-13</strain>
    </source>
</reference>
<organism evidence="2 3">
    <name type="scientific">Frateuria flava</name>
    <dbReference type="NCBI Taxonomy" id="2821489"/>
    <lineage>
        <taxon>Bacteria</taxon>
        <taxon>Pseudomonadati</taxon>
        <taxon>Pseudomonadota</taxon>
        <taxon>Gammaproteobacteria</taxon>
        <taxon>Lysobacterales</taxon>
        <taxon>Rhodanobacteraceae</taxon>
        <taxon>Frateuria</taxon>
    </lineage>
</organism>
<keyword evidence="3" id="KW-1185">Reference proteome</keyword>
<evidence type="ECO:0000256" key="1">
    <source>
        <dbReference type="SAM" id="SignalP"/>
    </source>
</evidence>
<dbReference type="RefSeq" id="WP_209617715.1">
    <property type="nucleotide sequence ID" value="NZ_JAGJRS010000013.1"/>
</dbReference>
<gene>
    <name evidence="2" type="ORF">J7I44_06535</name>
</gene>
<name>A0ABS4DLM7_9GAMM</name>
<dbReference type="EMBL" id="JAGJRS010000013">
    <property type="protein sequence ID" value="MBP1473948.1"/>
    <property type="molecule type" value="Genomic_DNA"/>
</dbReference>
<evidence type="ECO:0000313" key="2">
    <source>
        <dbReference type="EMBL" id="MBP1473948.1"/>
    </source>
</evidence>
<dbReference type="Pfam" id="PF20329">
    <property type="entry name" value="DUF6624"/>
    <property type="match status" value="1"/>
</dbReference>